<evidence type="ECO:0000313" key="3">
    <source>
        <dbReference type="EMBL" id="AIJ44313.1"/>
    </source>
</evidence>
<reference evidence="3 4" key="1">
    <citation type="journal article" date="2014" name="Genome Announc.">
        <title>Complete Genome Sequence of Polychlorinated Biphenyl Degrader Comamonas testosteroni TK102 (NBRC 109938).</title>
        <authorList>
            <person name="Fukuda K."/>
            <person name="Hosoyama A."/>
            <person name="Tsuchikane K."/>
            <person name="Ohji S."/>
            <person name="Yamazoe A."/>
            <person name="Fujita N."/>
            <person name="Shintani M."/>
            <person name="Kimbara K."/>
        </authorList>
    </citation>
    <scope>NUCLEOTIDE SEQUENCE [LARGE SCALE GENOMIC DNA]</scope>
    <source>
        <strain evidence="3">TK102</strain>
    </source>
</reference>
<sequence length="151" mass="16512">MNLRNILVPLGLIVLMIAAYNSAGWPGVAAVAGGILMWGLLHFTRLMTIMKKASDRPIGYVGSAVMLNAKLKPKVPLVHVVAMTRSLGQRLSEEGQSPEIYRWTDGSQSHVTCEFVAGRLMKWELQRPEPKEELNPTAAQATARTSESTSP</sequence>
<gene>
    <name evidence="3" type="ORF">O987_00565</name>
</gene>
<feature type="region of interest" description="Disordered" evidence="1">
    <location>
        <begin position="127"/>
        <end position="151"/>
    </location>
</feature>
<dbReference type="RefSeq" id="WP_003059795.1">
    <property type="nucleotide sequence ID" value="NZ_CP006704.1"/>
</dbReference>
<proteinExistence type="predicted"/>
<feature type="transmembrane region" description="Helical" evidence="2">
    <location>
        <begin position="7"/>
        <end position="23"/>
    </location>
</feature>
<keyword evidence="2" id="KW-1133">Transmembrane helix</keyword>
<dbReference type="GO" id="GO:0016301">
    <property type="term" value="F:kinase activity"/>
    <property type="evidence" value="ECO:0007669"/>
    <property type="project" value="UniProtKB-KW"/>
</dbReference>
<dbReference type="HOGENOM" id="CLU_148090_0_0_4"/>
<feature type="compositionally biased region" description="Polar residues" evidence="1">
    <location>
        <begin position="137"/>
        <end position="151"/>
    </location>
</feature>
<name>A0A076PF71_COMTE</name>
<keyword evidence="3" id="KW-0418">Kinase</keyword>
<dbReference type="KEGG" id="ctes:O987_00565"/>
<dbReference type="EMBL" id="CP006704">
    <property type="protein sequence ID" value="AIJ44313.1"/>
    <property type="molecule type" value="Genomic_DNA"/>
</dbReference>
<evidence type="ECO:0000256" key="2">
    <source>
        <dbReference type="SAM" id="Phobius"/>
    </source>
</evidence>
<keyword evidence="3" id="KW-0808">Transferase</keyword>
<accession>A0A076PF71</accession>
<dbReference type="Proteomes" id="UP000028782">
    <property type="component" value="Chromosome"/>
</dbReference>
<dbReference type="AlphaFoldDB" id="A0A076PF71"/>
<organism evidence="3 4">
    <name type="scientific">Comamonas testosteroni TK102</name>
    <dbReference type="NCBI Taxonomy" id="1392005"/>
    <lineage>
        <taxon>Bacteria</taxon>
        <taxon>Pseudomonadati</taxon>
        <taxon>Pseudomonadota</taxon>
        <taxon>Betaproteobacteria</taxon>
        <taxon>Burkholderiales</taxon>
        <taxon>Comamonadaceae</taxon>
        <taxon>Comamonas</taxon>
    </lineage>
</organism>
<evidence type="ECO:0000256" key="1">
    <source>
        <dbReference type="SAM" id="MobiDB-lite"/>
    </source>
</evidence>
<protein>
    <submittedName>
        <fullName evidence="3">Glycerate kinase</fullName>
    </submittedName>
</protein>
<keyword evidence="2" id="KW-0472">Membrane</keyword>
<evidence type="ECO:0000313" key="4">
    <source>
        <dbReference type="Proteomes" id="UP000028782"/>
    </source>
</evidence>
<keyword evidence="2" id="KW-0812">Transmembrane</keyword>